<evidence type="ECO:0000256" key="4">
    <source>
        <dbReference type="ARBA" id="ARBA00022728"/>
    </source>
</evidence>
<feature type="compositionally biased region" description="Low complexity" evidence="9">
    <location>
        <begin position="487"/>
        <end position="502"/>
    </location>
</feature>
<dbReference type="FunFam" id="2.30.30.100:FF:000009">
    <property type="entry name" value="U6 snRNA-associated Sm-like protein LSm2"/>
    <property type="match status" value="1"/>
</dbReference>
<dbReference type="PROSITE" id="PS52002">
    <property type="entry name" value="SM"/>
    <property type="match status" value="1"/>
</dbReference>
<keyword evidence="4" id="KW-0747">Spliceosome</keyword>
<evidence type="ECO:0000256" key="7">
    <source>
        <dbReference type="ARBA" id="ARBA00023242"/>
    </source>
</evidence>
<keyword evidence="8" id="KW-0687">Ribonucleoprotein</keyword>
<dbReference type="GO" id="GO:0006397">
    <property type="term" value="P:mRNA processing"/>
    <property type="evidence" value="ECO:0007669"/>
    <property type="project" value="UniProtKB-KW"/>
</dbReference>
<keyword evidence="7" id="KW-0539">Nucleus</keyword>
<dbReference type="InterPro" id="IPR047575">
    <property type="entry name" value="Sm"/>
</dbReference>
<evidence type="ECO:0000256" key="2">
    <source>
        <dbReference type="ARBA" id="ARBA00006850"/>
    </source>
</evidence>
<dbReference type="SMART" id="SM00651">
    <property type="entry name" value="Sm"/>
    <property type="match status" value="1"/>
</dbReference>
<dbReference type="SUPFAM" id="SSF50182">
    <property type="entry name" value="Sm-like ribonucleoproteins"/>
    <property type="match status" value="1"/>
</dbReference>
<evidence type="ECO:0000313" key="11">
    <source>
        <dbReference type="EMBL" id="THH08142.1"/>
    </source>
</evidence>
<keyword evidence="3" id="KW-0507">mRNA processing</keyword>
<name>A0A4S4L919_9AGAM</name>
<dbReference type="InterPro" id="IPR001163">
    <property type="entry name" value="Sm_dom_euk/arc"/>
</dbReference>
<dbReference type="OrthoDB" id="1751210at2759"/>
<dbReference type="GO" id="GO:0005681">
    <property type="term" value="C:spliceosomal complex"/>
    <property type="evidence" value="ECO:0007669"/>
    <property type="project" value="UniProtKB-KW"/>
</dbReference>
<gene>
    <name evidence="11" type="ORF">EW145_g2901</name>
</gene>
<dbReference type="Proteomes" id="UP000308199">
    <property type="component" value="Unassembled WGS sequence"/>
</dbReference>
<dbReference type="GO" id="GO:0005688">
    <property type="term" value="C:U6 snRNP"/>
    <property type="evidence" value="ECO:0007669"/>
    <property type="project" value="UniProtKB-ARBA"/>
</dbReference>
<dbReference type="InterPro" id="IPR016654">
    <property type="entry name" value="U6_snRNA_Lsm2"/>
</dbReference>
<keyword evidence="6" id="KW-0508">mRNA splicing</keyword>
<dbReference type="Pfam" id="PF01423">
    <property type="entry name" value="LSM"/>
    <property type="match status" value="1"/>
</dbReference>
<dbReference type="Gene3D" id="2.30.30.100">
    <property type="match status" value="1"/>
</dbReference>
<evidence type="ECO:0000256" key="5">
    <source>
        <dbReference type="ARBA" id="ARBA00022884"/>
    </source>
</evidence>
<reference evidence="11 12" key="1">
    <citation type="submission" date="2019-02" db="EMBL/GenBank/DDBJ databases">
        <title>Genome sequencing of the rare red list fungi Phellinidium pouzarii.</title>
        <authorList>
            <person name="Buettner E."/>
            <person name="Kellner H."/>
        </authorList>
    </citation>
    <scope>NUCLEOTIDE SEQUENCE [LARGE SCALE GENOMIC DNA]</scope>
    <source>
        <strain evidence="11 12">DSM 108285</strain>
    </source>
</reference>
<feature type="region of interest" description="Disordered" evidence="9">
    <location>
        <begin position="63"/>
        <end position="95"/>
    </location>
</feature>
<comment type="similarity">
    <text evidence="2">Belongs to the snRNP Sm proteins family.</text>
</comment>
<evidence type="ECO:0000313" key="12">
    <source>
        <dbReference type="Proteomes" id="UP000308199"/>
    </source>
</evidence>
<keyword evidence="12" id="KW-1185">Reference proteome</keyword>
<comment type="caution">
    <text evidence="11">The sequence shown here is derived from an EMBL/GenBank/DDBJ whole genome shotgun (WGS) entry which is preliminary data.</text>
</comment>
<dbReference type="EMBL" id="SGPK01000111">
    <property type="protein sequence ID" value="THH08142.1"/>
    <property type="molecule type" value="Genomic_DNA"/>
</dbReference>
<organism evidence="11 12">
    <name type="scientific">Phellinidium pouzarii</name>
    <dbReference type="NCBI Taxonomy" id="167371"/>
    <lineage>
        <taxon>Eukaryota</taxon>
        <taxon>Fungi</taxon>
        <taxon>Dikarya</taxon>
        <taxon>Basidiomycota</taxon>
        <taxon>Agaricomycotina</taxon>
        <taxon>Agaricomycetes</taxon>
        <taxon>Hymenochaetales</taxon>
        <taxon>Hymenochaetaceae</taxon>
        <taxon>Phellinidium</taxon>
    </lineage>
</organism>
<dbReference type="GO" id="GO:1990726">
    <property type="term" value="C:Lsm1-7-Pat1 complex"/>
    <property type="evidence" value="ECO:0007669"/>
    <property type="project" value="UniProtKB-ARBA"/>
</dbReference>
<dbReference type="Pfam" id="PF23305">
    <property type="entry name" value="DUF7082"/>
    <property type="match status" value="1"/>
</dbReference>
<dbReference type="GO" id="GO:0003723">
    <property type="term" value="F:RNA binding"/>
    <property type="evidence" value="ECO:0007669"/>
    <property type="project" value="UniProtKB-KW"/>
</dbReference>
<dbReference type="AlphaFoldDB" id="A0A4S4L919"/>
<sequence>MATFLSRRPSEIGSFYHQPYLPPSVHTEYALSASSITNVPVLTEMCNMNDYSVYDFHSSLNLNEASQPQPQPPSPPGTYSLSAQPCSAPPSAGFSTSAPHGFAHSQLVSESGMIVVVGYTPSEGEANIPITVDVDLRPRESDEDTFGHGMSPVSLKLRLVLGRTALKTDVKRLQSMHRLNGAKVTEQDDVIRLRLYAYTPLHSETRFPEQFCVPVTIQAMDSETNVLESFTFGSFTYWAPNTVKPANTIDSAAYAELTPSSPLKRKREEDGDAQFAQSVPPLLANPRKALTVPARAETVLQLVRTTNLDAVSGDTDARVAVLEWVVGDKTLHPNSLDKRWSQSEFDAGRRLIRFRREQFDNKLLVSCEIISQEVYSEDDIVISCVYRRETRNCWFTSVDIIYLLERLIGNPFSVEEKNRIRRNLEGLKPTTVSKHKPGYEAFFQRIMDLPPPKPRNIEKDVKVFPWSVLSQALNKIISKYSVISSEATDSSPSQESSSPPSSGQDTCFAKASRSRSRSSGLLSLSEGPGLVKPSIAVPSQNSSESPQSLHSRIEFPSVMHTKTSSLISEPEQPASMTLLDQLSISRHASNSAFSGHWHRRSSINSIGTSSTDNCYADHMMHDVDVTPTQLYTSQLQSPFSKPGASNVSLANTADVDFAALSLDGNTSSTLIHSGNGAFGNMKADPGVSVFPEHGRHSTSSLSTDLIYPKVEEEQTSMHDALEAYRKSTLEQDVANDLLYGHFPSGNHCTAECATQRHGEVVVLGVRNIITDDSAKFFVKLIFSLFKTLTEQTVTVELKNDLSITGVLKSVDQFLNIRLDNIKVLDEARHPHMMAVKNCFIRGSVVRYVQLPAQHVDTQLLEDATRRESSNQVKR</sequence>
<evidence type="ECO:0000259" key="10">
    <source>
        <dbReference type="PROSITE" id="PS52002"/>
    </source>
</evidence>
<feature type="region of interest" description="Disordered" evidence="9">
    <location>
        <begin position="487"/>
        <end position="527"/>
    </location>
</feature>
<evidence type="ECO:0000256" key="6">
    <source>
        <dbReference type="ARBA" id="ARBA00023187"/>
    </source>
</evidence>
<evidence type="ECO:0000256" key="3">
    <source>
        <dbReference type="ARBA" id="ARBA00022664"/>
    </source>
</evidence>
<dbReference type="InterPro" id="IPR010920">
    <property type="entry name" value="LSM_dom_sf"/>
</dbReference>
<feature type="domain" description="Sm" evidence="10">
    <location>
        <begin position="780"/>
        <end position="854"/>
    </location>
</feature>
<comment type="subcellular location">
    <subcellularLocation>
        <location evidence="1">Nucleus</location>
    </subcellularLocation>
</comment>
<dbReference type="PANTHER" id="PTHR39463">
    <property type="entry name" value="MEDUSA"/>
    <property type="match status" value="1"/>
</dbReference>
<proteinExistence type="inferred from homology"/>
<keyword evidence="5" id="KW-0694">RNA-binding</keyword>
<accession>A0A4S4L919</accession>
<dbReference type="GO" id="GO:0008380">
    <property type="term" value="P:RNA splicing"/>
    <property type="evidence" value="ECO:0007669"/>
    <property type="project" value="UniProtKB-KW"/>
</dbReference>
<protein>
    <recommendedName>
        <fullName evidence="10">Sm domain-containing protein</fullName>
    </recommendedName>
</protein>
<evidence type="ECO:0000256" key="8">
    <source>
        <dbReference type="ARBA" id="ARBA00023274"/>
    </source>
</evidence>
<dbReference type="CDD" id="cd01725">
    <property type="entry name" value="LSm2"/>
    <property type="match status" value="1"/>
</dbReference>
<evidence type="ECO:0000256" key="1">
    <source>
        <dbReference type="ARBA" id="ARBA00004123"/>
    </source>
</evidence>
<dbReference type="InterPro" id="IPR055509">
    <property type="entry name" value="DUF7082"/>
</dbReference>
<evidence type="ECO:0000256" key="9">
    <source>
        <dbReference type="SAM" id="MobiDB-lite"/>
    </source>
</evidence>
<dbReference type="PANTHER" id="PTHR39463:SF1">
    <property type="entry name" value="MEDUSA"/>
    <property type="match status" value="1"/>
</dbReference>